<dbReference type="GO" id="GO:0008218">
    <property type="term" value="P:bioluminescence"/>
    <property type="evidence" value="ECO:0007669"/>
    <property type="project" value="InterPro"/>
</dbReference>
<dbReference type="GO" id="GO:0003995">
    <property type="term" value="F:acyl-CoA dehydrogenase activity"/>
    <property type="evidence" value="ECO:0007669"/>
    <property type="project" value="InterPro"/>
</dbReference>
<accession>A0A6S6RRN1</accession>
<gene>
    <name evidence="3" type="ORF">HELGO_WM27847</name>
</gene>
<feature type="coiled-coil region" evidence="2">
    <location>
        <begin position="278"/>
        <end position="305"/>
    </location>
</feature>
<name>A0A6S6RRN1_9BACT</name>
<keyword evidence="1" id="KW-0521">NADP</keyword>
<evidence type="ECO:0000256" key="1">
    <source>
        <dbReference type="ARBA" id="ARBA00022857"/>
    </source>
</evidence>
<dbReference type="Pfam" id="PF05893">
    <property type="entry name" value="LuxC"/>
    <property type="match status" value="1"/>
</dbReference>
<dbReference type="AlphaFoldDB" id="A0A6S6RRN1"/>
<proteinExistence type="predicted"/>
<dbReference type="InterPro" id="IPR016161">
    <property type="entry name" value="Ald_DH/histidinol_DH"/>
</dbReference>
<evidence type="ECO:0000256" key="2">
    <source>
        <dbReference type="SAM" id="Coils"/>
    </source>
</evidence>
<organism evidence="3">
    <name type="scientific">uncultured Aureispira sp</name>
    <dbReference type="NCBI Taxonomy" id="1331704"/>
    <lineage>
        <taxon>Bacteria</taxon>
        <taxon>Pseudomonadati</taxon>
        <taxon>Bacteroidota</taxon>
        <taxon>Saprospiria</taxon>
        <taxon>Saprospirales</taxon>
        <taxon>Saprospiraceae</taxon>
        <taxon>Aureispira</taxon>
        <taxon>environmental samples</taxon>
    </lineage>
</organism>
<dbReference type="EMBL" id="CACVAQ010000005">
    <property type="protein sequence ID" value="CAA6798485.1"/>
    <property type="molecule type" value="Genomic_DNA"/>
</dbReference>
<sequence length="340" mass="38929">MKLQERLALLVKLGAYLQEDTNERALAIAQTERNNRWLTKANSLTALQSFATEFLNQDHLEAWVKDYPTLKEERSPKRIGLVLAGNIPGVGFHDVLTTFVAGHQSMIKYSEKDQYLIPYMIDFLTKEDPRSATYFMTVPILKDFDAVIATGSNNSAMYFEQYFSKYPNIIRKNRNSIAVLDGTETEEDLLALGADVFAYFGLGCRSVAKLYVPQEYDFSPFLGLMDIHYKELMNHNKYNNNYDYNRSIYLLNNVPHLANDCLMLLEHESLLSRISSVHYEYYKNVEDLEEKLEGTKEQIQCIATKMNLPNRNTLALGQAQHPALNDYADGVDTVQFLIGL</sequence>
<dbReference type="InterPro" id="IPR008670">
    <property type="entry name" value="CoA_reduct_LuxC"/>
</dbReference>
<protein>
    <submittedName>
        <fullName evidence="3">Acyl-CoA reductase</fullName>
    </submittedName>
</protein>
<evidence type="ECO:0000313" key="3">
    <source>
        <dbReference type="EMBL" id="CAA6798485.1"/>
    </source>
</evidence>
<keyword evidence="2" id="KW-0175">Coiled coil</keyword>
<dbReference type="SUPFAM" id="SSF53720">
    <property type="entry name" value="ALDH-like"/>
    <property type="match status" value="1"/>
</dbReference>
<reference evidence="3" key="1">
    <citation type="submission" date="2020-01" db="EMBL/GenBank/DDBJ databases">
        <authorList>
            <person name="Meier V. D."/>
            <person name="Meier V D."/>
        </authorList>
    </citation>
    <scope>NUCLEOTIDE SEQUENCE</scope>
    <source>
        <strain evidence="3">HLG_WM_MAG_10</strain>
    </source>
</reference>